<organism evidence="2 3">
    <name type="scientific">Tanacetum coccineum</name>
    <dbReference type="NCBI Taxonomy" id="301880"/>
    <lineage>
        <taxon>Eukaryota</taxon>
        <taxon>Viridiplantae</taxon>
        <taxon>Streptophyta</taxon>
        <taxon>Embryophyta</taxon>
        <taxon>Tracheophyta</taxon>
        <taxon>Spermatophyta</taxon>
        <taxon>Magnoliopsida</taxon>
        <taxon>eudicotyledons</taxon>
        <taxon>Gunneridae</taxon>
        <taxon>Pentapetalae</taxon>
        <taxon>asterids</taxon>
        <taxon>campanulids</taxon>
        <taxon>Asterales</taxon>
        <taxon>Asteraceae</taxon>
        <taxon>Asteroideae</taxon>
        <taxon>Anthemideae</taxon>
        <taxon>Anthemidinae</taxon>
        <taxon>Tanacetum</taxon>
    </lineage>
</organism>
<reference evidence="2" key="2">
    <citation type="submission" date="2022-01" db="EMBL/GenBank/DDBJ databases">
        <authorList>
            <person name="Yamashiro T."/>
            <person name="Shiraishi A."/>
            <person name="Satake H."/>
            <person name="Nakayama K."/>
        </authorList>
    </citation>
    <scope>NUCLEOTIDE SEQUENCE</scope>
</reference>
<feature type="compositionally biased region" description="Acidic residues" evidence="1">
    <location>
        <begin position="1"/>
        <end position="20"/>
    </location>
</feature>
<feature type="region of interest" description="Disordered" evidence="1">
    <location>
        <begin position="1"/>
        <end position="60"/>
    </location>
</feature>
<evidence type="ECO:0000256" key="1">
    <source>
        <dbReference type="SAM" id="MobiDB-lite"/>
    </source>
</evidence>
<dbReference type="EMBL" id="BQNB010015268">
    <property type="protein sequence ID" value="GJT37984.1"/>
    <property type="molecule type" value="Genomic_DNA"/>
</dbReference>
<comment type="caution">
    <text evidence="2">The sequence shown here is derived from an EMBL/GenBank/DDBJ whole genome shotgun (WGS) entry which is preliminary data.</text>
</comment>
<protein>
    <submittedName>
        <fullName evidence="2">Uncharacterized protein</fullName>
    </submittedName>
</protein>
<dbReference type="Proteomes" id="UP001151760">
    <property type="component" value="Unassembled WGS sequence"/>
</dbReference>
<keyword evidence="3" id="KW-1185">Reference proteome</keyword>
<accession>A0ABQ5DG69</accession>
<proteinExistence type="predicted"/>
<sequence length="208" mass="23935">MEMDEDDEDNGGDDNEDEAEVINAYEEVDPLNRPPPTSDEETHSSAGTLLEGNSWVHAPGPMPYDLKSVHRGVTRLDKQMFDRYKTEKKMAKKFKEDEFRMNRHEYDITALDTAVRKNSSDHSEMKKFVLGLSRQINELKEQNHRAERLSHSEAWVRGIIPAQLRFQEEPPIYYVSAPRVDDPYDMVRDAAMAACEDDDDDTTAPRDS</sequence>
<evidence type="ECO:0000313" key="3">
    <source>
        <dbReference type="Proteomes" id="UP001151760"/>
    </source>
</evidence>
<name>A0ABQ5DG69_9ASTR</name>
<gene>
    <name evidence="2" type="ORF">Tco_0937849</name>
</gene>
<evidence type="ECO:0000313" key="2">
    <source>
        <dbReference type="EMBL" id="GJT37984.1"/>
    </source>
</evidence>
<reference evidence="2" key="1">
    <citation type="journal article" date="2022" name="Int. J. Mol. Sci.">
        <title>Draft Genome of Tanacetum Coccineum: Genomic Comparison of Closely Related Tanacetum-Family Plants.</title>
        <authorList>
            <person name="Yamashiro T."/>
            <person name="Shiraishi A."/>
            <person name="Nakayama K."/>
            <person name="Satake H."/>
        </authorList>
    </citation>
    <scope>NUCLEOTIDE SEQUENCE</scope>
</reference>